<dbReference type="SMART" id="SM00715">
    <property type="entry name" value="LA"/>
    <property type="match status" value="1"/>
</dbReference>
<dbReference type="Pfam" id="PF05383">
    <property type="entry name" value="La"/>
    <property type="match status" value="1"/>
</dbReference>
<feature type="compositionally biased region" description="Basic and acidic residues" evidence="5">
    <location>
        <begin position="412"/>
        <end position="444"/>
    </location>
</feature>
<dbReference type="STRING" id="387005.A0A183H0F1"/>
<dbReference type="CDD" id="cd12291">
    <property type="entry name" value="RRM1_La"/>
    <property type="match status" value="1"/>
</dbReference>
<dbReference type="SUPFAM" id="SSF54928">
    <property type="entry name" value="RNA-binding domain, RBD"/>
    <property type="match status" value="1"/>
</dbReference>
<dbReference type="InterPro" id="IPR006630">
    <property type="entry name" value="La_HTH"/>
</dbReference>
<keyword evidence="10" id="KW-1185">Reference proteome</keyword>
<evidence type="ECO:0000259" key="6">
    <source>
        <dbReference type="PROSITE" id="PS50102"/>
    </source>
</evidence>
<reference evidence="11" key="1">
    <citation type="submission" date="2016-06" db="UniProtKB">
        <authorList>
            <consortium name="WormBaseParasite"/>
        </authorList>
    </citation>
    <scope>IDENTIFICATION</scope>
</reference>
<dbReference type="SUPFAM" id="SSF46785">
    <property type="entry name" value="Winged helix' DNA-binding domain"/>
    <property type="match status" value="1"/>
</dbReference>
<dbReference type="AlphaFoldDB" id="A0A183H0F1"/>
<dbReference type="InterPro" id="IPR014886">
    <property type="entry name" value="La_xRRM"/>
</dbReference>
<sequence length="454" mass="51915">METIQETVDNQRNEKLTVNNGTAVNGNKDSETNNNVDANTPSGNIAHVNDSNVNIQQKIVEQVEYYFGDINLPRDRFLQEEIKKDDGWVQLTTMLRFKRLAQISSDPKTIGESLKHSKLMQVSEDGSKIRRNPEVPLPENSLEYWQVVKRRTVYIKGFERDTKLDDILNFVKQFGSVENVMMRREKSEKRAFKGSVFVTYKDQETAEAFVNGDTKQFNGNDLLKMMQNDYWTNKQKELKEKRLAARAAKQAKKVNCPAYFLELDLFSTPPKAAEVESKKKNLEIVHFVKGLVLSVENIPTEDCDLAKVKEFFKQFGDVQYVVYEKGDEKAQIRFGGEENGAAVAWKVATEKGDGKVMFGGNELKGTVLEGEEEEEYWNNFSKKKADKQARIAKNRREARVRGGRGRNGARNCETRGEKRSAEEMTKDTPEKKLRKVSENEESKKATKTIFADSD</sequence>
<name>A0A183H0F1_9BILA</name>
<proteinExistence type="predicted"/>
<dbReference type="Pfam" id="PF00076">
    <property type="entry name" value="RRM_1"/>
    <property type="match status" value="1"/>
</dbReference>
<dbReference type="GO" id="GO:0005634">
    <property type="term" value="C:nucleus"/>
    <property type="evidence" value="ECO:0007669"/>
    <property type="project" value="UniProtKB-SubCell"/>
</dbReference>
<dbReference type="Gene3D" id="3.30.70.330">
    <property type="match status" value="2"/>
</dbReference>
<evidence type="ECO:0000256" key="1">
    <source>
        <dbReference type="ARBA" id="ARBA00004123"/>
    </source>
</evidence>
<feature type="region of interest" description="Disordered" evidence="5">
    <location>
        <begin position="19"/>
        <end position="48"/>
    </location>
</feature>
<dbReference type="GO" id="GO:0045727">
    <property type="term" value="P:positive regulation of translation"/>
    <property type="evidence" value="ECO:0007669"/>
    <property type="project" value="TreeGrafter"/>
</dbReference>
<dbReference type="InterPro" id="IPR036390">
    <property type="entry name" value="WH_DNA-bd_sf"/>
</dbReference>
<keyword evidence="3" id="KW-0539">Nucleus</keyword>
<protein>
    <submittedName>
        <fullName evidence="11">Lupus La protein</fullName>
    </submittedName>
</protein>
<dbReference type="Proteomes" id="UP000267606">
    <property type="component" value="Unassembled WGS sequence"/>
</dbReference>
<feature type="domain" description="XRRM" evidence="8">
    <location>
        <begin position="286"/>
        <end position="410"/>
    </location>
</feature>
<dbReference type="PANTHER" id="PTHR22792:SF166">
    <property type="entry name" value="LUPUS LA PROTEIN HOMOLOG"/>
    <property type="match status" value="1"/>
</dbReference>
<dbReference type="WBParaSite" id="OFLC_0000096001-mRNA-1">
    <property type="protein sequence ID" value="OFLC_0000096001-mRNA-1"/>
    <property type="gene ID" value="OFLC_0000096001"/>
</dbReference>
<dbReference type="InterPro" id="IPR036388">
    <property type="entry name" value="WH-like_DNA-bd_sf"/>
</dbReference>
<dbReference type="GO" id="GO:0008033">
    <property type="term" value="P:tRNA processing"/>
    <property type="evidence" value="ECO:0007669"/>
    <property type="project" value="TreeGrafter"/>
</dbReference>
<organism evidence="11">
    <name type="scientific">Onchocerca flexuosa</name>
    <dbReference type="NCBI Taxonomy" id="387005"/>
    <lineage>
        <taxon>Eukaryota</taxon>
        <taxon>Metazoa</taxon>
        <taxon>Ecdysozoa</taxon>
        <taxon>Nematoda</taxon>
        <taxon>Chromadorea</taxon>
        <taxon>Rhabditida</taxon>
        <taxon>Spirurina</taxon>
        <taxon>Spiruromorpha</taxon>
        <taxon>Filarioidea</taxon>
        <taxon>Onchocercidae</taxon>
        <taxon>Onchocerca</taxon>
    </lineage>
</organism>
<comment type="subcellular location">
    <subcellularLocation>
        <location evidence="1">Nucleus</location>
    </subcellularLocation>
</comment>
<reference evidence="9 10" key="2">
    <citation type="submission" date="2018-11" db="EMBL/GenBank/DDBJ databases">
        <authorList>
            <consortium name="Pathogen Informatics"/>
        </authorList>
    </citation>
    <scope>NUCLEOTIDE SEQUENCE [LARGE SCALE GENOMIC DNA]</scope>
</reference>
<dbReference type="GO" id="GO:1990904">
    <property type="term" value="C:ribonucleoprotein complex"/>
    <property type="evidence" value="ECO:0007669"/>
    <property type="project" value="UniProtKB-UniRule"/>
</dbReference>
<dbReference type="PANTHER" id="PTHR22792">
    <property type="entry name" value="LUPUS LA PROTEIN-RELATED"/>
    <property type="match status" value="1"/>
</dbReference>
<evidence type="ECO:0000313" key="10">
    <source>
        <dbReference type="Proteomes" id="UP000267606"/>
    </source>
</evidence>
<evidence type="ECO:0000256" key="3">
    <source>
        <dbReference type="ARBA" id="ARBA00023242"/>
    </source>
</evidence>
<dbReference type="PRINTS" id="PR00302">
    <property type="entry name" value="LUPUSLA"/>
</dbReference>
<dbReference type="GO" id="GO:0010494">
    <property type="term" value="C:cytoplasmic stress granule"/>
    <property type="evidence" value="ECO:0007669"/>
    <property type="project" value="TreeGrafter"/>
</dbReference>
<keyword evidence="2 4" id="KW-0694">RNA-binding</keyword>
<feature type="compositionally biased region" description="Basic and acidic residues" evidence="5">
    <location>
        <begin position="388"/>
        <end position="400"/>
    </location>
</feature>
<dbReference type="SMART" id="SM00360">
    <property type="entry name" value="RRM"/>
    <property type="match status" value="1"/>
</dbReference>
<dbReference type="InterPro" id="IPR035979">
    <property type="entry name" value="RBD_domain_sf"/>
</dbReference>
<dbReference type="PROSITE" id="PS50961">
    <property type="entry name" value="HTH_LA"/>
    <property type="match status" value="1"/>
</dbReference>
<evidence type="ECO:0000256" key="5">
    <source>
        <dbReference type="SAM" id="MobiDB-lite"/>
    </source>
</evidence>
<dbReference type="Gene3D" id="1.10.10.10">
    <property type="entry name" value="Winged helix-like DNA-binding domain superfamily/Winged helix DNA-binding domain"/>
    <property type="match status" value="1"/>
</dbReference>
<evidence type="ECO:0000313" key="9">
    <source>
        <dbReference type="EMBL" id="VDO27721.1"/>
    </source>
</evidence>
<dbReference type="CDD" id="cd08028">
    <property type="entry name" value="LARP_3"/>
    <property type="match status" value="1"/>
</dbReference>
<dbReference type="InterPro" id="IPR000504">
    <property type="entry name" value="RRM_dom"/>
</dbReference>
<feature type="domain" description="HTH La-type RNA-binding" evidence="7">
    <location>
        <begin position="49"/>
        <end position="139"/>
    </location>
</feature>
<dbReference type="GO" id="GO:0005829">
    <property type="term" value="C:cytosol"/>
    <property type="evidence" value="ECO:0007669"/>
    <property type="project" value="TreeGrafter"/>
</dbReference>
<dbReference type="PROSITE" id="PS51939">
    <property type="entry name" value="XRRM"/>
    <property type="match status" value="1"/>
</dbReference>
<gene>
    <name evidence="9" type="ORF">OFLC_LOCUS961</name>
</gene>
<feature type="domain" description="RRM" evidence="6">
    <location>
        <begin position="151"/>
        <end position="250"/>
    </location>
</feature>
<feature type="region of interest" description="Disordered" evidence="5">
    <location>
        <begin position="388"/>
        <end position="454"/>
    </location>
</feature>
<dbReference type="Pfam" id="PF08777">
    <property type="entry name" value="RRM_3"/>
    <property type="match status" value="1"/>
</dbReference>
<dbReference type="GO" id="GO:0003729">
    <property type="term" value="F:mRNA binding"/>
    <property type="evidence" value="ECO:0007669"/>
    <property type="project" value="TreeGrafter"/>
</dbReference>
<dbReference type="InterPro" id="IPR045180">
    <property type="entry name" value="La_dom_prot"/>
</dbReference>
<evidence type="ECO:0000256" key="4">
    <source>
        <dbReference type="PROSITE-ProRule" id="PRU00332"/>
    </source>
</evidence>
<dbReference type="InterPro" id="IPR002344">
    <property type="entry name" value="Lupus_La"/>
</dbReference>
<evidence type="ECO:0000259" key="7">
    <source>
        <dbReference type="PROSITE" id="PS50961"/>
    </source>
</evidence>
<evidence type="ECO:0000259" key="8">
    <source>
        <dbReference type="PROSITE" id="PS51939"/>
    </source>
</evidence>
<dbReference type="PROSITE" id="PS50102">
    <property type="entry name" value="RRM"/>
    <property type="match status" value="1"/>
</dbReference>
<dbReference type="InterPro" id="IPR012677">
    <property type="entry name" value="Nucleotide-bd_a/b_plait_sf"/>
</dbReference>
<evidence type="ECO:0000256" key="2">
    <source>
        <dbReference type="ARBA" id="ARBA00022884"/>
    </source>
</evidence>
<accession>A0A183H0F1</accession>
<evidence type="ECO:0000313" key="11">
    <source>
        <dbReference type="WBParaSite" id="OFLC_0000096001-mRNA-1"/>
    </source>
</evidence>
<dbReference type="EMBL" id="UZAJ01000398">
    <property type="protein sequence ID" value="VDO27721.1"/>
    <property type="molecule type" value="Genomic_DNA"/>
</dbReference>